<evidence type="ECO:0000256" key="3">
    <source>
        <dbReference type="ARBA" id="ARBA00011901"/>
    </source>
</evidence>
<feature type="domain" description="SH3b" evidence="7">
    <location>
        <begin position="173"/>
        <end position="242"/>
    </location>
</feature>
<accession>A0A8S5NSU9</accession>
<feature type="domain" description="Peptidase C51" evidence="6">
    <location>
        <begin position="6"/>
        <end position="145"/>
    </location>
</feature>
<dbReference type="Gene3D" id="2.30.30.40">
    <property type="entry name" value="SH3 Domains"/>
    <property type="match status" value="1"/>
</dbReference>
<evidence type="ECO:0000256" key="2">
    <source>
        <dbReference type="ARBA" id="ARBA00007553"/>
    </source>
</evidence>
<name>A0A8S5NSU9_9CAUD</name>
<proteinExistence type="inferred from homology"/>
<keyword evidence="5" id="KW-0511">Multifunctional enzyme</keyword>
<evidence type="ECO:0000259" key="7">
    <source>
        <dbReference type="PROSITE" id="PS51781"/>
    </source>
</evidence>
<dbReference type="PROSITE" id="PS51781">
    <property type="entry name" value="SH3B"/>
    <property type="match status" value="1"/>
</dbReference>
<dbReference type="Pfam" id="PF08460">
    <property type="entry name" value="SH3_5"/>
    <property type="match status" value="1"/>
</dbReference>
<dbReference type="SUPFAM" id="SSF54001">
    <property type="entry name" value="Cysteine proteinases"/>
    <property type="match status" value="1"/>
</dbReference>
<comment type="similarity">
    <text evidence="2">Belongs to the N-acetylmuramoyl-L-alanine amidase 2 family.</text>
</comment>
<dbReference type="InterPro" id="IPR038765">
    <property type="entry name" value="Papain-like_cys_pep_sf"/>
</dbReference>
<dbReference type="Pfam" id="PF05257">
    <property type="entry name" value="CHAP"/>
    <property type="match status" value="1"/>
</dbReference>
<dbReference type="GO" id="GO:0008745">
    <property type="term" value="F:N-acetylmuramoyl-L-alanine amidase activity"/>
    <property type="evidence" value="ECO:0007669"/>
    <property type="project" value="UniProtKB-EC"/>
</dbReference>
<comment type="catalytic activity">
    <reaction evidence="1">
        <text>Hydrolyzes the link between N-acetylmuramoyl residues and L-amino acid residues in certain cell-wall glycopeptides.</text>
        <dbReference type="EC" id="3.5.1.28"/>
    </reaction>
</comment>
<evidence type="ECO:0000256" key="1">
    <source>
        <dbReference type="ARBA" id="ARBA00001561"/>
    </source>
</evidence>
<protein>
    <recommendedName>
        <fullName evidence="3">N-acetylmuramoyl-L-alanine amidase</fullName>
        <ecNumber evidence="3">3.5.1.28</ecNumber>
    </recommendedName>
</protein>
<dbReference type="EMBL" id="BK015231">
    <property type="protein sequence ID" value="DAD97123.1"/>
    <property type="molecule type" value="Genomic_DNA"/>
</dbReference>
<dbReference type="InterPro" id="IPR007921">
    <property type="entry name" value="CHAP_dom"/>
</dbReference>
<dbReference type="EC" id="3.5.1.28" evidence="3"/>
<dbReference type="SMART" id="SM00287">
    <property type="entry name" value="SH3b"/>
    <property type="match status" value="1"/>
</dbReference>
<reference evidence="8" key="1">
    <citation type="journal article" date="2021" name="Proc. Natl. Acad. Sci. U.S.A.">
        <title>A Catalog of Tens of Thousands of Viruses from Human Metagenomes Reveals Hidden Associations with Chronic Diseases.</title>
        <authorList>
            <person name="Tisza M.J."/>
            <person name="Buck C.B."/>
        </authorList>
    </citation>
    <scope>NUCLEOTIDE SEQUENCE</scope>
    <source>
        <strain evidence="8">CteIs11</strain>
    </source>
</reference>
<sequence>MVRTIDLINHTKAFADAGIGVDADKKYGTQCVDEVNDLSITFFGRTLWGNAIDLLNSARDAGYEVVYNVVGDVSSAPRAGAAFVQDTTYIAGHSYGHTGLVIEDSDGYTMRTIEQNIDGNADSLYVGGPARYNTRNFDGIVGWFYFPVDDQAAEVTPIAPAEPLTVDSNGFNPETGTFTVEVSALNVRSSAGLAGEIVAVYTAGQEINYDGWLDNDGYIWITYIGASGNRRYVAVGQSENGQRITDFGSFS</sequence>
<dbReference type="PROSITE" id="PS50911">
    <property type="entry name" value="CHAP"/>
    <property type="match status" value="1"/>
</dbReference>
<evidence type="ECO:0000256" key="4">
    <source>
        <dbReference type="ARBA" id="ARBA00022529"/>
    </source>
</evidence>
<evidence type="ECO:0000256" key="5">
    <source>
        <dbReference type="ARBA" id="ARBA00023268"/>
    </source>
</evidence>
<evidence type="ECO:0000259" key="6">
    <source>
        <dbReference type="PROSITE" id="PS50911"/>
    </source>
</evidence>
<dbReference type="GO" id="GO:0001897">
    <property type="term" value="P:symbiont-mediated cytolysis of host cell"/>
    <property type="evidence" value="ECO:0007669"/>
    <property type="project" value="UniProtKB-ARBA"/>
</dbReference>
<dbReference type="InterPro" id="IPR003646">
    <property type="entry name" value="SH3-like_bac-type"/>
</dbReference>
<evidence type="ECO:0000313" key="8">
    <source>
        <dbReference type="EMBL" id="DAD97123.1"/>
    </source>
</evidence>
<keyword evidence="4" id="KW-0929">Antimicrobial</keyword>
<organism evidence="8">
    <name type="scientific">Siphoviridae sp. cteIs11</name>
    <dbReference type="NCBI Taxonomy" id="2826403"/>
    <lineage>
        <taxon>Viruses</taxon>
        <taxon>Duplodnaviria</taxon>
        <taxon>Heunggongvirae</taxon>
        <taxon>Uroviricota</taxon>
        <taxon>Caudoviricetes</taxon>
    </lineage>
</organism>
<dbReference type="Gene3D" id="3.90.1720.10">
    <property type="entry name" value="endopeptidase domain like (from Nostoc punctiforme)"/>
    <property type="match status" value="1"/>
</dbReference>